<dbReference type="PANTHER" id="PTHR43805:SF1">
    <property type="entry name" value="GP-PDE DOMAIN-CONTAINING PROTEIN"/>
    <property type="match status" value="1"/>
</dbReference>
<dbReference type="Proteomes" id="UP000253508">
    <property type="component" value="Unassembled WGS sequence"/>
</dbReference>
<dbReference type="RefSeq" id="WP_114116755.1">
    <property type="nucleotide sequence ID" value="NZ_BMHU01000001.1"/>
</dbReference>
<evidence type="ECO:0000313" key="2">
    <source>
        <dbReference type="EMBL" id="RCK61651.1"/>
    </source>
</evidence>
<name>A0A367Y9I7_9MICO</name>
<feature type="domain" description="GP-PDE" evidence="1">
    <location>
        <begin position="13"/>
        <end position="257"/>
    </location>
</feature>
<dbReference type="PANTHER" id="PTHR43805">
    <property type="entry name" value="GLYCEROPHOSPHORYL DIESTER PHOSPHODIESTERASE"/>
    <property type="match status" value="1"/>
</dbReference>
<protein>
    <submittedName>
        <fullName evidence="2">Glycerophosphodiester phosphodiesterase</fullName>
    </submittedName>
</protein>
<dbReference type="InterPro" id="IPR030395">
    <property type="entry name" value="GP_PDE_dom"/>
</dbReference>
<evidence type="ECO:0000259" key="1">
    <source>
        <dbReference type="PROSITE" id="PS51704"/>
    </source>
</evidence>
<proteinExistence type="predicted"/>
<dbReference type="PROSITE" id="PS51704">
    <property type="entry name" value="GP_PDE"/>
    <property type="match status" value="1"/>
</dbReference>
<dbReference type="GO" id="GO:0006629">
    <property type="term" value="P:lipid metabolic process"/>
    <property type="evidence" value="ECO:0007669"/>
    <property type="project" value="InterPro"/>
</dbReference>
<dbReference type="AlphaFoldDB" id="A0A367Y9I7"/>
<dbReference type="OrthoDB" id="5241788at2"/>
<dbReference type="InterPro" id="IPR017946">
    <property type="entry name" value="PLC-like_Pdiesterase_TIM-brl"/>
</dbReference>
<dbReference type="Gene3D" id="3.20.20.190">
    <property type="entry name" value="Phosphatidylinositol (PI) phosphodiesterase"/>
    <property type="match status" value="1"/>
</dbReference>
<evidence type="ECO:0000313" key="3">
    <source>
        <dbReference type="Proteomes" id="UP000253508"/>
    </source>
</evidence>
<dbReference type="GO" id="GO:0008081">
    <property type="term" value="F:phosphoric diester hydrolase activity"/>
    <property type="evidence" value="ECO:0007669"/>
    <property type="project" value="InterPro"/>
</dbReference>
<keyword evidence="3" id="KW-1185">Reference proteome</keyword>
<gene>
    <name evidence="2" type="ORF">DTO57_03210</name>
</gene>
<organism evidence="2 3">
    <name type="scientific">Microbacterium sorbitolivorans</name>
    <dbReference type="NCBI Taxonomy" id="1867410"/>
    <lineage>
        <taxon>Bacteria</taxon>
        <taxon>Bacillati</taxon>
        <taxon>Actinomycetota</taxon>
        <taxon>Actinomycetes</taxon>
        <taxon>Micrococcales</taxon>
        <taxon>Microbacteriaceae</taxon>
        <taxon>Microbacterium</taxon>
    </lineage>
</organism>
<comment type="caution">
    <text evidence="2">The sequence shown here is derived from an EMBL/GenBank/DDBJ whole genome shotgun (WGS) entry which is preliminary data.</text>
</comment>
<reference evidence="2 3" key="1">
    <citation type="submission" date="2018-07" db="EMBL/GenBank/DDBJ databases">
        <title>Microbacterium endoborsara sp. nov., a novel actinobacterium isolated from Borszczowia aralocaspica.</title>
        <authorList>
            <person name="An D."/>
        </authorList>
    </citation>
    <scope>NUCLEOTIDE SEQUENCE [LARGE SCALE GENOMIC DNA]</scope>
    <source>
        <strain evidence="2 3">C1.15228</strain>
    </source>
</reference>
<sequence length="257" mass="27221">MASHPFFEGLTSPRILAHRGLVTDEMREEGIAENSVAAIAAAHAAGAEIVESDCHLTSDGVVVLFHDDNLQRVADDPRALADVTLAELEQIMSTRGGLATLAQALDAFPESRFNIDVKAAAAAVPAGEIVAPHASRVLLTSFSDKRRKTALAAARRAGGSPATSAGYSVILRLAAAVRILPLADVIRRILRGIDALQIPERSGPIRVVTERLIAAAHANGVEVHVWTVNDLDDMRRLLDMGVDGIVTDVADRALAAR</sequence>
<dbReference type="SUPFAM" id="SSF51695">
    <property type="entry name" value="PLC-like phosphodiesterases"/>
    <property type="match status" value="1"/>
</dbReference>
<accession>A0A367Y9I7</accession>
<dbReference type="EMBL" id="QORO01000001">
    <property type="protein sequence ID" value="RCK61651.1"/>
    <property type="molecule type" value="Genomic_DNA"/>
</dbReference>
<dbReference type="Pfam" id="PF03009">
    <property type="entry name" value="GDPD"/>
    <property type="match status" value="1"/>
</dbReference>